<dbReference type="Gene3D" id="3.30.160.670">
    <property type="match status" value="1"/>
</dbReference>
<dbReference type="Pfam" id="PF13590">
    <property type="entry name" value="DUF4136"/>
    <property type="match status" value="1"/>
</dbReference>
<feature type="chain" id="PRO_5045442806" evidence="1">
    <location>
        <begin position="22"/>
        <end position="180"/>
    </location>
</feature>
<dbReference type="InterPro" id="IPR025411">
    <property type="entry name" value="DUF4136"/>
</dbReference>
<evidence type="ECO:0000256" key="1">
    <source>
        <dbReference type="SAM" id="SignalP"/>
    </source>
</evidence>
<evidence type="ECO:0000313" key="4">
    <source>
        <dbReference type="Proteomes" id="UP000664480"/>
    </source>
</evidence>
<evidence type="ECO:0000313" key="3">
    <source>
        <dbReference type="EMBL" id="MBN7817627.1"/>
    </source>
</evidence>
<proteinExistence type="predicted"/>
<feature type="domain" description="DUF4136" evidence="2">
    <location>
        <begin position="32"/>
        <end position="175"/>
    </location>
</feature>
<evidence type="ECO:0000259" key="2">
    <source>
        <dbReference type="Pfam" id="PF13590"/>
    </source>
</evidence>
<feature type="signal peptide" evidence="1">
    <location>
        <begin position="1"/>
        <end position="21"/>
    </location>
</feature>
<accession>A0ABS3CKN1</accession>
<protein>
    <submittedName>
        <fullName evidence="3">DUF4136 domain-containing protein</fullName>
    </submittedName>
</protein>
<keyword evidence="1" id="KW-0732">Signal</keyword>
<dbReference type="PROSITE" id="PS51257">
    <property type="entry name" value="PROKAR_LIPOPROTEIN"/>
    <property type="match status" value="1"/>
</dbReference>
<sequence>MNAYKLILGSFLLLAFSCTSSLVTIEDNAYQDFELSNYKSFDFLEIDNTNPENPNFEKAIALLMKDVEEEMVKRGLQKSSNPDLKVNLGLVVEEKVQTRTTSLATDPFMYTGQRRYTWQSQEVPVNTYKEGSLTLHLVDSKSNQAVWVGSIDRVVPKKDEKKAEAIDFAVTELFNEIDKK</sequence>
<dbReference type="Proteomes" id="UP000664480">
    <property type="component" value="Unassembled WGS sequence"/>
</dbReference>
<keyword evidence="4" id="KW-1185">Reference proteome</keyword>
<gene>
    <name evidence="3" type="ORF">J0A69_19445</name>
</gene>
<name>A0ABS3CKN1_9BACT</name>
<dbReference type="EMBL" id="JAFKCU010000006">
    <property type="protein sequence ID" value="MBN7817627.1"/>
    <property type="molecule type" value="Genomic_DNA"/>
</dbReference>
<reference evidence="3 4" key="1">
    <citation type="submission" date="2021-03" db="EMBL/GenBank/DDBJ databases">
        <title>novel species isolated from a fishpond in China.</title>
        <authorList>
            <person name="Lu H."/>
            <person name="Cai Z."/>
        </authorList>
    </citation>
    <scope>NUCLEOTIDE SEQUENCE [LARGE SCALE GENOMIC DNA]</scope>
    <source>
        <strain evidence="3 4">YJ13C</strain>
    </source>
</reference>
<dbReference type="RefSeq" id="WP_206588290.1">
    <property type="nucleotide sequence ID" value="NZ_JAFKCU010000006.1"/>
</dbReference>
<comment type="caution">
    <text evidence="3">The sequence shown here is derived from an EMBL/GenBank/DDBJ whole genome shotgun (WGS) entry which is preliminary data.</text>
</comment>
<organism evidence="3 4">
    <name type="scientific">Algoriphagus pacificus</name>
    <dbReference type="NCBI Taxonomy" id="2811234"/>
    <lineage>
        <taxon>Bacteria</taxon>
        <taxon>Pseudomonadati</taxon>
        <taxon>Bacteroidota</taxon>
        <taxon>Cytophagia</taxon>
        <taxon>Cytophagales</taxon>
        <taxon>Cyclobacteriaceae</taxon>
        <taxon>Algoriphagus</taxon>
    </lineage>
</organism>